<dbReference type="PANTHER" id="PTHR42801">
    <property type="entry name" value="THIOREDOXIN-DEPENDENT PEROXIDE REDUCTASE"/>
    <property type="match status" value="1"/>
</dbReference>
<evidence type="ECO:0000256" key="6">
    <source>
        <dbReference type="ARBA" id="ARBA00023002"/>
    </source>
</evidence>
<dbReference type="AlphaFoldDB" id="A0A2A4I3I6"/>
<evidence type="ECO:0000256" key="7">
    <source>
        <dbReference type="ARBA" id="ARBA00023157"/>
    </source>
</evidence>
<keyword evidence="8" id="KW-0676">Redox-active center</keyword>
<comment type="catalytic activity">
    <reaction evidence="12">
        <text>a hydroperoxide + [thioredoxin]-dithiol = an alcohol + [thioredoxin]-disulfide + H2O</text>
        <dbReference type="Rhea" id="RHEA:62620"/>
        <dbReference type="Rhea" id="RHEA-COMP:10698"/>
        <dbReference type="Rhea" id="RHEA-COMP:10700"/>
        <dbReference type="ChEBI" id="CHEBI:15377"/>
        <dbReference type="ChEBI" id="CHEBI:29950"/>
        <dbReference type="ChEBI" id="CHEBI:30879"/>
        <dbReference type="ChEBI" id="CHEBI:35924"/>
        <dbReference type="ChEBI" id="CHEBI:50058"/>
        <dbReference type="EC" id="1.11.1.24"/>
    </reaction>
</comment>
<evidence type="ECO:0000313" key="14">
    <source>
        <dbReference type="EMBL" id="PCG10485.1"/>
    </source>
</evidence>
<keyword evidence="6" id="KW-0560">Oxidoreductase</keyword>
<evidence type="ECO:0000256" key="2">
    <source>
        <dbReference type="ARBA" id="ARBA00011245"/>
    </source>
</evidence>
<dbReference type="GO" id="GO:0034599">
    <property type="term" value="P:cellular response to oxidative stress"/>
    <property type="evidence" value="ECO:0007669"/>
    <property type="project" value="TreeGrafter"/>
</dbReference>
<evidence type="ECO:0000256" key="5">
    <source>
        <dbReference type="ARBA" id="ARBA00022862"/>
    </source>
</evidence>
<evidence type="ECO:0000259" key="13">
    <source>
        <dbReference type="PROSITE" id="PS51352"/>
    </source>
</evidence>
<sequence length="149" mass="16110">MDILPDVTVTDAGGQPLRLADLPRPLVVYFYPKDDTPGCTREAQDFSALADRFAAAGVTVIGVSRDTVDKHARFTAKHGLTVALGADLDGSVTEAFGVWGEKQLYGKTYMGIERATFLFGDDGRLVREWRKVKVPGHAEAVLAAATERS</sequence>
<comment type="function">
    <text evidence="1">Thiol-specific peroxidase that catalyzes the reduction of hydrogen peroxide and organic hydroperoxides to water and alcohols, respectively. Plays a role in cell protection against oxidative stress by detoxifying peroxides and as sensor of hydrogen peroxide-mediated signaling events.</text>
</comment>
<dbReference type="InterPro" id="IPR000866">
    <property type="entry name" value="AhpC/TSA"/>
</dbReference>
<evidence type="ECO:0000256" key="8">
    <source>
        <dbReference type="ARBA" id="ARBA00023284"/>
    </source>
</evidence>
<evidence type="ECO:0000256" key="11">
    <source>
        <dbReference type="ARBA" id="ARBA00042639"/>
    </source>
</evidence>
<dbReference type="InterPro" id="IPR050924">
    <property type="entry name" value="Peroxiredoxin_BCP/PrxQ"/>
</dbReference>
<evidence type="ECO:0000256" key="3">
    <source>
        <dbReference type="ARBA" id="ARBA00013017"/>
    </source>
</evidence>
<evidence type="ECO:0000256" key="9">
    <source>
        <dbReference type="ARBA" id="ARBA00032824"/>
    </source>
</evidence>
<dbReference type="Gene3D" id="3.40.30.10">
    <property type="entry name" value="Glutaredoxin"/>
    <property type="match status" value="1"/>
</dbReference>
<feature type="domain" description="Thioredoxin" evidence="13">
    <location>
        <begin position="1"/>
        <end position="149"/>
    </location>
</feature>
<evidence type="ECO:0000313" key="15">
    <source>
        <dbReference type="Proteomes" id="UP000218784"/>
    </source>
</evidence>
<protein>
    <recommendedName>
        <fullName evidence="3">thioredoxin-dependent peroxiredoxin</fullName>
        <ecNumber evidence="3">1.11.1.24</ecNumber>
    </recommendedName>
    <alternativeName>
        <fullName evidence="9">Thioredoxin peroxidase</fullName>
    </alternativeName>
    <alternativeName>
        <fullName evidence="11">Thioredoxin-dependent peroxiredoxin Bcp</fullName>
    </alternativeName>
</protein>
<keyword evidence="15" id="KW-1185">Reference proteome</keyword>
<accession>A0A2A4I3I6</accession>
<name>A0A2A4I3I6_9SPHN</name>
<keyword evidence="5" id="KW-0049">Antioxidant</keyword>
<evidence type="ECO:0000256" key="12">
    <source>
        <dbReference type="ARBA" id="ARBA00049091"/>
    </source>
</evidence>
<comment type="similarity">
    <text evidence="10">Belongs to the peroxiredoxin family. BCP/PrxQ subfamily.</text>
</comment>
<evidence type="ECO:0000256" key="4">
    <source>
        <dbReference type="ARBA" id="ARBA00022559"/>
    </source>
</evidence>
<dbReference type="EC" id="1.11.1.24" evidence="3"/>
<dbReference type="GO" id="GO:0005737">
    <property type="term" value="C:cytoplasm"/>
    <property type="evidence" value="ECO:0007669"/>
    <property type="project" value="TreeGrafter"/>
</dbReference>
<comment type="caution">
    <text evidence="14">The sequence shown here is derived from an EMBL/GenBank/DDBJ whole genome shotgun (WGS) entry which is preliminary data.</text>
</comment>
<dbReference type="SUPFAM" id="SSF52833">
    <property type="entry name" value="Thioredoxin-like"/>
    <property type="match status" value="1"/>
</dbReference>
<keyword evidence="7" id="KW-1015">Disulfide bond</keyword>
<organism evidence="14 15">
    <name type="scientific">Sphingomonas ginsenosidimutans</name>
    <dbReference type="NCBI Taxonomy" id="862134"/>
    <lineage>
        <taxon>Bacteria</taxon>
        <taxon>Pseudomonadati</taxon>
        <taxon>Pseudomonadota</taxon>
        <taxon>Alphaproteobacteria</taxon>
        <taxon>Sphingomonadales</taxon>
        <taxon>Sphingomonadaceae</taxon>
        <taxon>Sphingomonas</taxon>
    </lineage>
</organism>
<dbReference type="InterPro" id="IPR036249">
    <property type="entry name" value="Thioredoxin-like_sf"/>
</dbReference>
<reference evidence="14 15" key="1">
    <citation type="submission" date="2017-09" db="EMBL/GenBank/DDBJ databases">
        <title>Sphingomonas ginsenosidimutans KACC 14949, whole genome shotgun sequence.</title>
        <authorList>
            <person name="Feng G."/>
            <person name="Zhu H."/>
        </authorList>
    </citation>
    <scope>NUCLEOTIDE SEQUENCE [LARGE SCALE GENOMIC DNA]</scope>
    <source>
        <strain evidence="14 15">KACC 14949</strain>
    </source>
</reference>
<dbReference type="Pfam" id="PF00578">
    <property type="entry name" value="AhpC-TSA"/>
    <property type="match status" value="1"/>
</dbReference>
<dbReference type="RefSeq" id="WP_066484338.1">
    <property type="nucleotide sequence ID" value="NZ_JAIEOT010000120.1"/>
</dbReference>
<proteinExistence type="inferred from homology"/>
<dbReference type="CDD" id="cd03017">
    <property type="entry name" value="PRX_BCP"/>
    <property type="match status" value="1"/>
</dbReference>
<comment type="subunit">
    <text evidence="2">Monomer.</text>
</comment>
<dbReference type="GO" id="GO:0008379">
    <property type="term" value="F:thioredoxin peroxidase activity"/>
    <property type="evidence" value="ECO:0007669"/>
    <property type="project" value="TreeGrafter"/>
</dbReference>
<dbReference type="GO" id="GO:0045454">
    <property type="term" value="P:cell redox homeostasis"/>
    <property type="evidence" value="ECO:0007669"/>
    <property type="project" value="TreeGrafter"/>
</dbReference>
<dbReference type="InterPro" id="IPR013766">
    <property type="entry name" value="Thioredoxin_domain"/>
</dbReference>
<gene>
    <name evidence="14" type="ORF">COA17_03440</name>
</gene>
<evidence type="ECO:0000256" key="10">
    <source>
        <dbReference type="ARBA" id="ARBA00038489"/>
    </source>
</evidence>
<keyword evidence="4" id="KW-0575">Peroxidase</keyword>
<dbReference type="PANTHER" id="PTHR42801:SF4">
    <property type="entry name" value="AHPC_TSA FAMILY PROTEIN"/>
    <property type="match status" value="1"/>
</dbReference>
<dbReference type="EMBL" id="NWVD01000001">
    <property type="protein sequence ID" value="PCG10485.1"/>
    <property type="molecule type" value="Genomic_DNA"/>
</dbReference>
<evidence type="ECO:0000256" key="1">
    <source>
        <dbReference type="ARBA" id="ARBA00003330"/>
    </source>
</evidence>
<dbReference type="Proteomes" id="UP000218784">
    <property type="component" value="Unassembled WGS sequence"/>
</dbReference>
<dbReference type="FunFam" id="3.40.30.10:FF:000007">
    <property type="entry name" value="Thioredoxin-dependent thiol peroxidase"/>
    <property type="match status" value="1"/>
</dbReference>
<dbReference type="PROSITE" id="PS51352">
    <property type="entry name" value="THIOREDOXIN_2"/>
    <property type="match status" value="1"/>
</dbReference>